<dbReference type="EMBL" id="MCFL01000018">
    <property type="protein sequence ID" value="ORZ36151.1"/>
    <property type="molecule type" value="Genomic_DNA"/>
</dbReference>
<reference evidence="6 7" key="1">
    <citation type="submission" date="2016-07" db="EMBL/GenBank/DDBJ databases">
        <title>Pervasive Adenine N6-methylation of Active Genes in Fungi.</title>
        <authorList>
            <consortium name="DOE Joint Genome Institute"/>
            <person name="Mondo S.J."/>
            <person name="Dannebaum R.O."/>
            <person name="Kuo R.C."/>
            <person name="Labutti K."/>
            <person name="Haridas S."/>
            <person name="Kuo A."/>
            <person name="Salamov A."/>
            <person name="Ahrendt S.R."/>
            <person name="Lipzen A."/>
            <person name="Sullivan W."/>
            <person name="Andreopoulos W.B."/>
            <person name="Clum A."/>
            <person name="Lindquist E."/>
            <person name="Daum C."/>
            <person name="Ramamoorthy G.K."/>
            <person name="Gryganskyi A."/>
            <person name="Culley D."/>
            <person name="Magnuson J.K."/>
            <person name="James T.Y."/>
            <person name="O'Malley M.A."/>
            <person name="Stajich J.E."/>
            <person name="Spatafora J.W."/>
            <person name="Visel A."/>
            <person name="Grigoriev I.V."/>
        </authorList>
    </citation>
    <scope>NUCLEOTIDE SEQUENCE [LARGE SCALE GENOMIC DNA]</scope>
    <source>
        <strain evidence="6 7">PL171</strain>
    </source>
</reference>
<dbReference type="Proteomes" id="UP000193411">
    <property type="component" value="Unassembled WGS sequence"/>
</dbReference>
<dbReference type="InterPro" id="IPR006876">
    <property type="entry name" value="LMBR1-like_membr_prot"/>
</dbReference>
<feature type="transmembrane region" description="Helical" evidence="5">
    <location>
        <begin position="123"/>
        <end position="147"/>
    </location>
</feature>
<feature type="transmembrane region" description="Helical" evidence="5">
    <location>
        <begin position="320"/>
        <end position="344"/>
    </location>
</feature>
<feature type="transmembrane region" description="Helical" evidence="5">
    <location>
        <begin position="79"/>
        <end position="103"/>
    </location>
</feature>
<dbReference type="OrthoDB" id="73273at2759"/>
<evidence type="ECO:0000256" key="5">
    <source>
        <dbReference type="SAM" id="Phobius"/>
    </source>
</evidence>
<feature type="transmembrane region" description="Helical" evidence="5">
    <location>
        <begin position="412"/>
        <end position="434"/>
    </location>
</feature>
<feature type="transmembrane region" description="Helical" evidence="5">
    <location>
        <begin position="459"/>
        <end position="481"/>
    </location>
</feature>
<comment type="subcellular location">
    <subcellularLocation>
        <location evidence="1">Membrane</location>
        <topology evidence="1">Multi-pass membrane protein</topology>
    </subcellularLocation>
</comment>
<accession>A0A1Y2HQR7</accession>
<dbReference type="PANTHER" id="PTHR31652:SF0">
    <property type="entry name" value="LIMR FAMILY PROTEIN DDB_G0283707-RELATED"/>
    <property type="match status" value="1"/>
</dbReference>
<keyword evidence="4 5" id="KW-0472">Membrane</keyword>
<comment type="caution">
    <text evidence="6">The sequence shown here is derived from an EMBL/GenBank/DDBJ whole genome shotgun (WGS) entry which is preliminary data.</text>
</comment>
<evidence type="ECO:0000313" key="6">
    <source>
        <dbReference type="EMBL" id="ORZ36151.1"/>
    </source>
</evidence>
<proteinExistence type="predicted"/>
<name>A0A1Y2HQR7_9FUNG</name>
<dbReference type="STRING" id="765915.A0A1Y2HQR7"/>
<organism evidence="6 7">
    <name type="scientific">Catenaria anguillulae PL171</name>
    <dbReference type="NCBI Taxonomy" id="765915"/>
    <lineage>
        <taxon>Eukaryota</taxon>
        <taxon>Fungi</taxon>
        <taxon>Fungi incertae sedis</taxon>
        <taxon>Blastocladiomycota</taxon>
        <taxon>Blastocladiomycetes</taxon>
        <taxon>Blastocladiales</taxon>
        <taxon>Catenariaceae</taxon>
        <taxon>Catenaria</taxon>
    </lineage>
</organism>
<evidence type="ECO:0000256" key="4">
    <source>
        <dbReference type="ARBA" id="ARBA00023136"/>
    </source>
</evidence>
<gene>
    <name evidence="6" type="ORF">BCR44DRAFT_140285</name>
</gene>
<dbReference type="Pfam" id="PF04791">
    <property type="entry name" value="LMBR1"/>
    <property type="match status" value="2"/>
</dbReference>
<keyword evidence="3 5" id="KW-1133">Transmembrane helix</keyword>
<feature type="transmembrane region" description="Helical" evidence="5">
    <location>
        <begin position="38"/>
        <end position="59"/>
    </location>
</feature>
<protein>
    <submittedName>
        <fullName evidence="6">LMBR1-like membrane protein</fullName>
    </submittedName>
</protein>
<keyword evidence="2 5" id="KW-0812">Transmembrane</keyword>
<evidence type="ECO:0000256" key="1">
    <source>
        <dbReference type="ARBA" id="ARBA00004141"/>
    </source>
</evidence>
<evidence type="ECO:0000256" key="3">
    <source>
        <dbReference type="ARBA" id="ARBA00022989"/>
    </source>
</evidence>
<keyword evidence="7" id="KW-1185">Reference proteome</keyword>
<dbReference type="PANTHER" id="PTHR31652">
    <property type="entry name" value="LIMR FAMILY PROTEIN DDB_G0283707-RELATED"/>
    <property type="match status" value="1"/>
</dbReference>
<dbReference type="GO" id="GO:0016020">
    <property type="term" value="C:membrane"/>
    <property type="evidence" value="ECO:0007669"/>
    <property type="project" value="UniProtKB-SubCell"/>
</dbReference>
<feature type="transmembrane region" description="Helical" evidence="5">
    <location>
        <begin position="364"/>
        <end position="384"/>
    </location>
</feature>
<feature type="transmembrane region" description="Helical" evidence="5">
    <location>
        <begin position="190"/>
        <end position="223"/>
    </location>
</feature>
<sequence length="498" mass="56190">MVDIVLIITSIVFAILVVFGAIYFLVYFQHPDDKWVAWLPKLIVILGVSISCYNIFLLPLDVANQGGQYVARGGIPMSIINLVFFITTVVMASVLVPFIMFYYEGVDDSDNETDSTTNGGQLLYAFTWILPTLVVIGIIIFLLWWFLGYVEIPFAELSSTLVPTTTVDLSSCVNNGCTIARSTERFQVSILVGIVAFATVVGWLLMSVFAGVGLIAFPFDLLMEFKHRPKPIKADVYQHRKKIIGEQAALLMEAAKEMEEEKKTLAKVARSTFNKKARLLRKREDAFKRDVLLLESHYRALEESYKSPGVHILWDLFKALVGFVGIFISGFWILHIGLFMVPPIVGGIPITPFLSAFFVSVSDIPFLGVALYALFTFWLQLCVIKGTTKMGMRILFITIHPMKIGETMMSSLVFNVGLILFSSLAVAQFSTMAFQDYARYTSSQTIFVQMIRNLKELQYLYSVLIFVILGMAFLTLIYLLYRPYKKQQASGQMIKIKY</sequence>
<evidence type="ECO:0000313" key="7">
    <source>
        <dbReference type="Proteomes" id="UP000193411"/>
    </source>
</evidence>
<evidence type="ECO:0000256" key="2">
    <source>
        <dbReference type="ARBA" id="ARBA00022692"/>
    </source>
</evidence>
<feature type="transmembrane region" description="Helical" evidence="5">
    <location>
        <begin position="6"/>
        <end position="26"/>
    </location>
</feature>
<dbReference type="AlphaFoldDB" id="A0A1Y2HQR7"/>